<evidence type="ECO:0000313" key="2">
    <source>
        <dbReference type="EMBL" id="WSC14901.1"/>
    </source>
</evidence>
<evidence type="ECO:0000313" key="3">
    <source>
        <dbReference type="Proteomes" id="UP001330827"/>
    </source>
</evidence>
<protein>
    <recommendedName>
        <fullName evidence="4">Tail assembly chaperone</fullName>
    </recommendedName>
</protein>
<organism evidence="1 3">
    <name type="scientific">Streptomyces brevispora</name>
    <dbReference type="NCBI Taxonomy" id="887462"/>
    <lineage>
        <taxon>Bacteria</taxon>
        <taxon>Bacillati</taxon>
        <taxon>Actinomycetota</taxon>
        <taxon>Actinomycetes</taxon>
        <taxon>Kitasatosporales</taxon>
        <taxon>Streptomycetaceae</taxon>
        <taxon>Streptomyces</taxon>
    </lineage>
</organism>
<dbReference type="EMBL" id="CP109114">
    <property type="protein sequence ID" value="WSC14901.1"/>
    <property type="molecule type" value="Genomic_DNA"/>
</dbReference>
<dbReference type="Proteomes" id="UP001330827">
    <property type="component" value="Chromosome"/>
</dbReference>
<reference evidence="1 3" key="1">
    <citation type="submission" date="2022-10" db="EMBL/GenBank/DDBJ databases">
        <title>The complete genomes of actinobacterial strains from the NBC collection.</title>
        <authorList>
            <person name="Joergensen T.S."/>
            <person name="Alvarez Arevalo M."/>
            <person name="Sterndorff E.B."/>
            <person name="Faurdal D."/>
            <person name="Vuksanovic O."/>
            <person name="Mourched A.-S."/>
            <person name="Charusanti P."/>
            <person name="Shaw S."/>
            <person name="Blin K."/>
            <person name="Weber T."/>
        </authorList>
    </citation>
    <scope>NUCLEOTIDE SEQUENCE [LARGE SCALE GENOMIC DNA]</scope>
    <source>
        <strain evidence="1 3">NBC 01769</strain>
    </source>
</reference>
<dbReference type="EMBL" id="CP109114">
    <property type="protein sequence ID" value="WSC14362.1"/>
    <property type="molecule type" value="Genomic_DNA"/>
</dbReference>
<dbReference type="RefSeq" id="WP_326592855.1">
    <property type="nucleotide sequence ID" value="NZ_CP109114.1"/>
</dbReference>
<gene>
    <name evidence="1" type="ORF">OIE64_16930</name>
    <name evidence="2" type="ORF">OIE64_20050</name>
</gene>
<proteinExistence type="predicted"/>
<sequence length="107" mass="11915">MSKPNKKRYKLSEVKQQFTEAVGGTDVEFETDKGDVLKFPHPLFADDEWTEAVDDAESSKDKAIAILGPEQYELYAAAGHGDGDIGLLFLAVQQDMQGQIKRRPTRS</sequence>
<accession>A0ABZ1G3A2</accession>
<evidence type="ECO:0008006" key="4">
    <source>
        <dbReference type="Google" id="ProtNLM"/>
    </source>
</evidence>
<keyword evidence="3" id="KW-1185">Reference proteome</keyword>
<evidence type="ECO:0000313" key="1">
    <source>
        <dbReference type="EMBL" id="WSC14362.1"/>
    </source>
</evidence>
<name>A0ABZ1G3A2_9ACTN</name>